<gene>
    <name evidence="1" type="ORF">CVT25_010086</name>
</gene>
<feature type="non-terminal residue" evidence="1">
    <location>
        <position position="1"/>
    </location>
</feature>
<accession>A0A409X395</accession>
<dbReference type="Proteomes" id="UP000283269">
    <property type="component" value="Unassembled WGS sequence"/>
</dbReference>
<protein>
    <recommendedName>
        <fullName evidence="3">BTB domain-containing protein</fullName>
    </recommendedName>
</protein>
<proteinExistence type="predicted"/>
<dbReference type="EMBL" id="NHYD01002739">
    <property type="protein sequence ID" value="PPQ85216.1"/>
    <property type="molecule type" value="Genomic_DNA"/>
</dbReference>
<organism evidence="1 2">
    <name type="scientific">Psilocybe cyanescens</name>
    <dbReference type="NCBI Taxonomy" id="93625"/>
    <lineage>
        <taxon>Eukaryota</taxon>
        <taxon>Fungi</taxon>
        <taxon>Dikarya</taxon>
        <taxon>Basidiomycota</taxon>
        <taxon>Agaricomycotina</taxon>
        <taxon>Agaricomycetes</taxon>
        <taxon>Agaricomycetidae</taxon>
        <taxon>Agaricales</taxon>
        <taxon>Agaricineae</taxon>
        <taxon>Strophariaceae</taxon>
        <taxon>Psilocybe</taxon>
    </lineage>
</organism>
<evidence type="ECO:0000313" key="2">
    <source>
        <dbReference type="Proteomes" id="UP000283269"/>
    </source>
</evidence>
<sequence>LESFISLALDCRTPSPAPSISLAHGSAAPSQGPRHTILRLKTNINPSLFSDEFGYLYTGKDCGKGFEFLFDPDVRERPPGGLIAWSASVDGLSGDNPEFLRIDKLRKDLNTTAIFSLHRFILVSRSPYFHSALVPRPNAKPSTNGSEPPALMLPSPLIHAGVAALHAQLHIHRHAHISHRSFSLSTAFAILRSSLYLSLLALHDKVRARIIQKMMHGLFHAFIPFAAYGA</sequence>
<dbReference type="AlphaFoldDB" id="A0A409X395"/>
<keyword evidence="2" id="KW-1185">Reference proteome</keyword>
<evidence type="ECO:0008006" key="3">
    <source>
        <dbReference type="Google" id="ProtNLM"/>
    </source>
</evidence>
<evidence type="ECO:0000313" key="1">
    <source>
        <dbReference type="EMBL" id="PPQ85216.1"/>
    </source>
</evidence>
<dbReference type="OrthoDB" id="2130750at2759"/>
<comment type="caution">
    <text evidence="1">The sequence shown here is derived from an EMBL/GenBank/DDBJ whole genome shotgun (WGS) entry which is preliminary data.</text>
</comment>
<dbReference type="STRING" id="93625.A0A409X395"/>
<dbReference type="InParanoid" id="A0A409X395"/>
<name>A0A409X395_PSICY</name>
<reference evidence="1 2" key="1">
    <citation type="journal article" date="2018" name="Evol. Lett.">
        <title>Horizontal gene cluster transfer increased hallucinogenic mushroom diversity.</title>
        <authorList>
            <person name="Reynolds H.T."/>
            <person name="Vijayakumar V."/>
            <person name="Gluck-Thaler E."/>
            <person name="Korotkin H.B."/>
            <person name="Matheny P.B."/>
            <person name="Slot J.C."/>
        </authorList>
    </citation>
    <scope>NUCLEOTIDE SEQUENCE [LARGE SCALE GENOMIC DNA]</scope>
    <source>
        <strain evidence="1 2">2631</strain>
    </source>
</reference>